<keyword evidence="3" id="KW-1185">Reference proteome</keyword>
<reference evidence="2 3" key="1">
    <citation type="journal article" date="2019" name="Int. J. Syst. Evol. Microbiol.">
        <title>The Global Catalogue of Microorganisms (GCM) 10K type strain sequencing project: providing services to taxonomists for standard genome sequencing and annotation.</title>
        <authorList>
            <consortium name="The Broad Institute Genomics Platform"/>
            <consortium name="The Broad Institute Genome Sequencing Center for Infectious Disease"/>
            <person name="Wu L."/>
            <person name="Ma J."/>
        </authorList>
    </citation>
    <scope>NUCLEOTIDE SEQUENCE [LARGE SCALE GENOMIC DNA]</scope>
    <source>
        <strain evidence="2 3">CGMCC 1.12689</strain>
    </source>
</reference>
<proteinExistence type="predicted"/>
<evidence type="ECO:0000313" key="3">
    <source>
        <dbReference type="Proteomes" id="UP001597185"/>
    </source>
</evidence>
<dbReference type="AlphaFoldDB" id="A0ABD6BYT6"/>
<evidence type="ECO:0000313" key="2">
    <source>
        <dbReference type="EMBL" id="MFD1569779.1"/>
    </source>
</evidence>
<gene>
    <name evidence="2" type="ORF">ACFR9T_04130</name>
</gene>
<dbReference type="RefSeq" id="WP_256418195.1">
    <property type="nucleotide sequence ID" value="NZ_JANHDL010000005.1"/>
</dbReference>
<comment type="caution">
    <text evidence="2">The sequence shown here is derived from an EMBL/GenBank/DDBJ whole genome shotgun (WGS) entry which is preliminary data.</text>
</comment>
<dbReference type="Proteomes" id="UP001597185">
    <property type="component" value="Unassembled WGS sequence"/>
</dbReference>
<feature type="transmembrane region" description="Helical" evidence="1">
    <location>
        <begin position="84"/>
        <end position="111"/>
    </location>
</feature>
<keyword evidence="1" id="KW-1133">Transmembrane helix</keyword>
<sequence length="326" mass="36639">MSTEDDQKKDRTDTLSEKSANTVLTNQIKLYQHIQRTATRLLNVTIGFVSVLITGVGVVTVYLPDRAWLEVSRFDRPFGAGDDLVALTILLSIVSGTVLLLTIAVALLTAYSNLAALLWPRDLSPIFQSDKEKIRIIKNTGKTDSLEDAINTNNYILNELRQTQSDSYRLFIFAFILSMAIFLGIISISGGNIFILVLIHYLSVLVPGLPVIAFVSVLIISYAHTHYVVYKICGMNKYVRSCYVSVEYILSNPIDFSNSTLKFLYMCVSSGIRAINLRNSPTPFFFTFMSFYLLISLFVCYVWYELILSQVTTAGSNMFEVVRAFL</sequence>
<feature type="transmembrane region" description="Helical" evidence="1">
    <location>
        <begin position="283"/>
        <end position="304"/>
    </location>
</feature>
<organism evidence="2 3">
    <name type="scientific">Halorubrum laminariae</name>
    <dbReference type="NCBI Taxonomy" id="1433523"/>
    <lineage>
        <taxon>Archaea</taxon>
        <taxon>Methanobacteriati</taxon>
        <taxon>Methanobacteriota</taxon>
        <taxon>Stenosarchaea group</taxon>
        <taxon>Halobacteria</taxon>
        <taxon>Halobacteriales</taxon>
        <taxon>Haloferacaceae</taxon>
        <taxon>Halorubrum</taxon>
    </lineage>
</organism>
<feature type="transmembrane region" description="Helical" evidence="1">
    <location>
        <begin position="170"/>
        <end position="203"/>
    </location>
</feature>
<keyword evidence="1" id="KW-0472">Membrane</keyword>
<accession>A0ABD6BYT6</accession>
<name>A0ABD6BYT6_9EURY</name>
<feature type="transmembrane region" description="Helical" evidence="1">
    <location>
        <begin position="41"/>
        <end position="64"/>
    </location>
</feature>
<protein>
    <submittedName>
        <fullName evidence="2">Uncharacterized protein</fullName>
    </submittedName>
</protein>
<feature type="transmembrane region" description="Helical" evidence="1">
    <location>
        <begin position="209"/>
        <end position="230"/>
    </location>
</feature>
<keyword evidence="1" id="KW-0812">Transmembrane</keyword>
<evidence type="ECO:0000256" key="1">
    <source>
        <dbReference type="SAM" id="Phobius"/>
    </source>
</evidence>
<dbReference type="EMBL" id="JBHUDB010000001">
    <property type="protein sequence ID" value="MFD1569779.1"/>
    <property type="molecule type" value="Genomic_DNA"/>
</dbReference>